<dbReference type="RefSeq" id="WP_160738627.1">
    <property type="nucleotide sequence ID" value="NZ_WTYQ01000001.1"/>
</dbReference>
<sequence>MFLFLTVVQAIVAAALVALVLMQRSEGGGLGIGGGGSPGGLMSARGAADFLTRMTKYAATLFVILSIVLAALAVNVTSGNDIDDTLDRSVAPAQNDPLAGANGATATNSSAASDAAAAPAPASNDPLADVSK</sequence>
<organism evidence="14 15">
    <name type="scientific">Altericroceibacterium indicum</name>
    <dbReference type="NCBI Taxonomy" id="374177"/>
    <lineage>
        <taxon>Bacteria</taxon>
        <taxon>Pseudomonadati</taxon>
        <taxon>Pseudomonadota</taxon>
        <taxon>Alphaproteobacteria</taxon>
        <taxon>Sphingomonadales</taxon>
        <taxon>Erythrobacteraceae</taxon>
        <taxon>Altericroceibacterium</taxon>
    </lineage>
</organism>
<dbReference type="GO" id="GO:0065002">
    <property type="term" value="P:intracellular protein transmembrane transport"/>
    <property type="evidence" value="ECO:0007669"/>
    <property type="project" value="TreeGrafter"/>
</dbReference>
<keyword evidence="4 12" id="KW-0813">Transport</keyword>
<keyword evidence="9 12" id="KW-0811">Translocation</keyword>
<evidence type="ECO:0000256" key="10">
    <source>
        <dbReference type="ARBA" id="ARBA00023136"/>
    </source>
</evidence>
<dbReference type="AlphaFoldDB" id="A0A845ADL7"/>
<evidence type="ECO:0000256" key="2">
    <source>
        <dbReference type="ARBA" id="ARBA00008445"/>
    </source>
</evidence>
<comment type="caution">
    <text evidence="12">Lacks conserved residue(s) required for the propagation of feature annotation.</text>
</comment>
<dbReference type="PANTHER" id="PTHR34182">
    <property type="entry name" value="PROTEIN-EXPORT MEMBRANE PROTEIN SECG"/>
    <property type="match status" value="1"/>
</dbReference>
<dbReference type="NCBIfam" id="TIGR00810">
    <property type="entry name" value="secG"/>
    <property type="match status" value="1"/>
</dbReference>
<dbReference type="GO" id="GO:0043952">
    <property type="term" value="P:protein transport by the Sec complex"/>
    <property type="evidence" value="ECO:0007669"/>
    <property type="project" value="TreeGrafter"/>
</dbReference>
<dbReference type="Pfam" id="PF03840">
    <property type="entry name" value="SecG"/>
    <property type="match status" value="1"/>
</dbReference>
<dbReference type="Proteomes" id="UP000460561">
    <property type="component" value="Unassembled WGS sequence"/>
</dbReference>
<keyword evidence="10 12" id="KW-0472">Membrane</keyword>
<keyword evidence="6 12" id="KW-0812">Transmembrane</keyword>
<accession>A0A845ADL7</accession>
<keyword evidence="8 12" id="KW-1133">Transmembrane helix</keyword>
<evidence type="ECO:0000313" key="15">
    <source>
        <dbReference type="Proteomes" id="UP000460561"/>
    </source>
</evidence>
<protein>
    <recommendedName>
        <fullName evidence="3 12">Protein-export membrane protein SecG</fullName>
    </recommendedName>
</protein>
<evidence type="ECO:0000256" key="11">
    <source>
        <dbReference type="ARBA" id="ARBA00025182"/>
    </source>
</evidence>
<evidence type="ECO:0000256" key="5">
    <source>
        <dbReference type="ARBA" id="ARBA00022475"/>
    </source>
</evidence>
<dbReference type="GO" id="GO:0005886">
    <property type="term" value="C:plasma membrane"/>
    <property type="evidence" value="ECO:0007669"/>
    <property type="project" value="UniProtKB-SubCell"/>
</dbReference>
<evidence type="ECO:0000256" key="9">
    <source>
        <dbReference type="ARBA" id="ARBA00023010"/>
    </source>
</evidence>
<evidence type="ECO:0000256" key="7">
    <source>
        <dbReference type="ARBA" id="ARBA00022927"/>
    </source>
</evidence>
<comment type="similarity">
    <text evidence="2 12">Belongs to the SecG family.</text>
</comment>
<name>A0A845ADL7_9SPHN</name>
<evidence type="ECO:0000256" key="12">
    <source>
        <dbReference type="RuleBase" id="RU365087"/>
    </source>
</evidence>
<dbReference type="PANTHER" id="PTHR34182:SF1">
    <property type="entry name" value="PROTEIN-EXPORT MEMBRANE PROTEIN SECG"/>
    <property type="match status" value="1"/>
</dbReference>
<evidence type="ECO:0000313" key="14">
    <source>
        <dbReference type="EMBL" id="MXP25278.1"/>
    </source>
</evidence>
<feature type="compositionally biased region" description="Low complexity" evidence="13">
    <location>
        <begin position="97"/>
        <end position="132"/>
    </location>
</feature>
<reference evidence="14 15" key="1">
    <citation type="submission" date="2019-12" db="EMBL/GenBank/DDBJ databases">
        <title>Genomic-based taxomic classification of the family Erythrobacteraceae.</title>
        <authorList>
            <person name="Xu L."/>
        </authorList>
    </citation>
    <scope>NUCLEOTIDE SEQUENCE [LARGE SCALE GENOMIC DNA]</scope>
    <source>
        <strain evidence="14 15">DSM 18604</strain>
    </source>
</reference>
<evidence type="ECO:0000256" key="13">
    <source>
        <dbReference type="SAM" id="MobiDB-lite"/>
    </source>
</evidence>
<dbReference type="PRINTS" id="PR01651">
    <property type="entry name" value="SECGEXPORT"/>
</dbReference>
<keyword evidence="7 12" id="KW-0653">Protein transport</keyword>
<evidence type="ECO:0000256" key="8">
    <source>
        <dbReference type="ARBA" id="ARBA00022989"/>
    </source>
</evidence>
<proteinExistence type="inferred from homology"/>
<evidence type="ECO:0000256" key="3">
    <source>
        <dbReference type="ARBA" id="ARBA00017876"/>
    </source>
</evidence>
<dbReference type="GO" id="GO:0009306">
    <property type="term" value="P:protein secretion"/>
    <property type="evidence" value="ECO:0007669"/>
    <property type="project" value="UniProtKB-UniRule"/>
</dbReference>
<comment type="subcellular location">
    <subcellularLocation>
        <location evidence="1 12">Cell membrane</location>
        <topology evidence="1 12">Multi-pass membrane protein</topology>
    </subcellularLocation>
</comment>
<comment type="function">
    <text evidence="11 12">Involved in protein export. Participates in an early event of protein translocation.</text>
</comment>
<dbReference type="OrthoDB" id="7392242at2"/>
<comment type="caution">
    <text evidence="14">The sequence shown here is derived from an EMBL/GenBank/DDBJ whole genome shotgun (WGS) entry which is preliminary data.</text>
</comment>
<feature type="region of interest" description="Disordered" evidence="13">
    <location>
        <begin position="80"/>
        <end position="132"/>
    </location>
</feature>
<keyword evidence="15" id="KW-1185">Reference proteome</keyword>
<evidence type="ECO:0000256" key="4">
    <source>
        <dbReference type="ARBA" id="ARBA00022448"/>
    </source>
</evidence>
<evidence type="ECO:0000256" key="6">
    <source>
        <dbReference type="ARBA" id="ARBA00022692"/>
    </source>
</evidence>
<dbReference type="EMBL" id="WTYQ01000001">
    <property type="protein sequence ID" value="MXP25278.1"/>
    <property type="molecule type" value="Genomic_DNA"/>
</dbReference>
<evidence type="ECO:0000256" key="1">
    <source>
        <dbReference type="ARBA" id="ARBA00004651"/>
    </source>
</evidence>
<dbReference type="InterPro" id="IPR004692">
    <property type="entry name" value="SecG"/>
</dbReference>
<gene>
    <name evidence="14" type="primary">secG</name>
    <name evidence="14" type="ORF">GRI39_04365</name>
</gene>
<feature type="transmembrane region" description="Helical" evidence="12">
    <location>
        <begin position="57"/>
        <end position="76"/>
    </location>
</feature>
<keyword evidence="5 12" id="KW-1003">Cell membrane</keyword>
<dbReference type="GO" id="GO:0015450">
    <property type="term" value="F:protein-transporting ATPase activity"/>
    <property type="evidence" value="ECO:0007669"/>
    <property type="project" value="UniProtKB-UniRule"/>
</dbReference>